<evidence type="ECO:0000256" key="3">
    <source>
        <dbReference type="ARBA" id="ARBA00023004"/>
    </source>
</evidence>
<evidence type="ECO:0000313" key="9">
    <source>
        <dbReference type="Proteomes" id="UP000673975"/>
    </source>
</evidence>
<evidence type="ECO:0000256" key="6">
    <source>
        <dbReference type="ARBA" id="ARBA00034078"/>
    </source>
</evidence>
<proteinExistence type="predicted"/>
<dbReference type="InterPro" id="IPR006311">
    <property type="entry name" value="TAT_signal"/>
</dbReference>
<dbReference type="InterPro" id="IPR014349">
    <property type="entry name" value="Rieske_Fe-S_prot"/>
</dbReference>
<protein>
    <submittedName>
        <fullName evidence="8">Rieske (2Fe-2S) protein</fullName>
    </submittedName>
</protein>
<keyword evidence="4" id="KW-0411">Iron-sulfur</keyword>
<dbReference type="InterPro" id="IPR005805">
    <property type="entry name" value="Rieske_Fe-S_prot_C"/>
</dbReference>
<dbReference type="GO" id="GO:0046872">
    <property type="term" value="F:metal ion binding"/>
    <property type="evidence" value="ECO:0007669"/>
    <property type="project" value="UniProtKB-KW"/>
</dbReference>
<evidence type="ECO:0000259" key="7">
    <source>
        <dbReference type="PROSITE" id="PS51296"/>
    </source>
</evidence>
<dbReference type="InterPro" id="IPR017941">
    <property type="entry name" value="Rieske_2Fe-2S"/>
</dbReference>
<dbReference type="GO" id="GO:0016020">
    <property type="term" value="C:membrane"/>
    <property type="evidence" value="ECO:0007669"/>
    <property type="project" value="InterPro"/>
</dbReference>
<dbReference type="PROSITE" id="PS51296">
    <property type="entry name" value="RIESKE"/>
    <property type="match status" value="1"/>
</dbReference>
<keyword evidence="9" id="KW-1185">Reference proteome</keyword>
<sequence length="161" mass="17455">MEKPEATNNNSISRKQFLKTAGSASLFAALGISLASCDVTDSNNDVDDEDTDAVTIENGTVVLDISDETLESLQNEGGFLRVATAGLLVVNVDGDLIRAFSDVCPHDGCRDEWEYDNQHFTCNCHGSRFENDGTVVQGPANRDLTEYDVSRDGDMVTILTD</sequence>
<keyword evidence="2" id="KW-0479">Metal-binding</keyword>
<dbReference type="Proteomes" id="UP000673975">
    <property type="component" value="Unassembled WGS sequence"/>
</dbReference>
<dbReference type="RefSeq" id="WP_210509817.1">
    <property type="nucleotide sequence ID" value="NZ_JAFIDN010000001.1"/>
</dbReference>
<comment type="cofactor">
    <cofactor evidence="6">
        <name>[2Fe-2S] cluster</name>
        <dbReference type="ChEBI" id="CHEBI:190135"/>
    </cofactor>
</comment>
<evidence type="ECO:0000313" key="8">
    <source>
        <dbReference type="EMBL" id="MBP3191376.1"/>
    </source>
</evidence>
<dbReference type="GO" id="GO:0051537">
    <property type="term" value="F:2 iron, 2 sulfur cluster binding"/>
    <property type="evidence" value="ECO:0007669"/>
    <property type="project" value="UniProtKB-KW"/>
</dbReference>
<evidence type="ECO:0000256" key="4">
    <source>
        <dbReference type="ARBA" id="ARBA00023014"/>
    </source>
</evidence>
<name>A0A8J7USB1_9BACT</name>
<dbReference type="PROSITE" id="PS51318">
    <property type="entry name" value="TAT"/>
    <property type="match status" value="1"/>
</dbReference>
<dbReference type="AlphaFoldDB" id="A0A8J7USB1"/>
<dbReference type="PANTHER" id="PTHR10134">
    <property type="entry name" value="CYTOCHROME B-C1 COMPLEX SUBUNIT RIESKE, MITOCHONDRIAL"/>
    <property type="match status" value="1"/>
</dbReference>
<feature type="domain" description="Rieske" evidence="7">
    <location>
        <begin position="87"/>
        <end position="158"/>
    </location>
</feature>
<reference evidence="8" key="1">
    <citation type="submission" date="2021-02" db="EMBL/GenBank/DDBJ databases">
        <title>Natronogracilivirga saccharolytica gen. nov. sp. nov. a new anaerobic, haloalkiliphilic carbohydrate-fermenting bacterium from soda lake and proposing of Cyclonatronumiaceae fam. nov. in the phylum Balneolaeota.</title>
        <authorList>
            <person name="Zhilina T.N."/>
            <person name="Sorokin D.Y."/>
            <person name="Zavarzina D.G."/>
            <person name="Toshchakov S.V."/>
            <person name="Kublanov I.V."/>
        </authorList>
    </citation>
    <scope>NUCLEOTIDE SEQUENCE</scope>
    <source>
        <strain evidence="8">Z-1702</strain>
    </source>
</reference>
<keyword evidence="5" id="KW-1015">Disulfide bond</keyword>
<evidence type="ECO:0000256" key="5">
    <source>
        <dbReference type="ARBA" id="ARBA00023157"/>
    </source>
</evidence>
<comment type="caution">
    <text evidence="8">The sequence shown here is derived from an EMBL/GenBank/DDBJ whole genome shotgun (WGS) entry which is preliminary data.</text>
</comment>
<keyword evidence="1" id="KW-0001">2Fe-2S</keyword>
<keyword evidence="3" id="KW-0408">Iron</keyword>
<dbReference type="SUPFAM" id="SSF50022">
    <property type="entry name" value="ISP domain"/>
    <property type="match status" value="1"/>
</dbReference>
<dbReference type="CDD" id="cd03467">
    <property type="entry name" value="Rieske"/>
    <property type="match status" value="1"/>
</dbReference>
<dbReference type="EMBL" id="JAFIDN010000001">
    <property type="protein sequence ID" value="MBP3191376.1"/>
    <property type="molecule type" value="Genomic_DNA"/>
</dbReference>
<evidence type="ECO:0000256" key="1">
    <source>
        <dbReference type="ARBA" id="ARBA00022714"/>
    </source>
</evidence>
<dbReference type="Pfam" id="PF00355">
    <property type="entry name" value="Rieske"/>
    <property type="match status" value="1"/>
</dbReference>
<organism evidence="8 9">
    <name type="scientific">Natronogracilivirga saccharolytica</name>
    <dbReference type="NCBI Taxonomy" id="2812953"/>
    <lineage>
        <taxon>Bacteria</taxon>
        <taxon>Pseudomonadati</taxon>
        <taxon>Balneolota</taxon>
        <taxon>Balneolia</taxon>
        <taxon>Balneolales</taxon>
        <taxon>Cyclonatronaceae</taxon>
        <taxon>Natronogracilivirga</taxon>
    </lineage>
</organism>
<gene>
    <name evidence="8" type="ORF">NATSA_01750</name>
</gene>
<dbReference type="Gene3D" id="2.102.10.10">
    <property type="entry name" value="Rieske [2Fe-2S] iron-sulphur domain"/>
    <property type="match status" value="1"/>
</dbReference>
<dbReference type="InterPro" id="IPR036922">
    <property type="entry name" value="Rieske_2Fe-2S_sf"/>
</dbReference>
<dbReference type="PRINTS" id="PR00162">
    <property type="entry name" value="RIESKE"/>
</dbReference>
<evidence type="ECO:0000256" key="2">
    <source>
        <dbReference type="ARBA" id="ARBA00022723"/>
    </source>
</evidence>
<accession>A0A8J7USB1</accession>